<dbReference type="PANTHER" id="PTHR13405:SF11">
    <property type="entry name" value="NUCLEAR PORE COMPLEX PROTEIN NUP133"/>
    <property type="match status" value="1"/>
</dbReference>
<comment type="similarity">
    <text evidence="2">Belongs to the nucleoporin Nup133 family.</text>
</comment>
<dbReference type="GO" id="GO:0031080">
    <property type="term" value="C:nuclear pore outer ring"/>
    <property type="evidence" value="ECO:0007669"/>
    <property type="project" value="TreeGrafter"/>
</dbReference>
<keyword evidence="3" id="KW-0813">Transport</keyword>
<dbReference type="GO" id="GO:0006606">
    <property type="term" value="P:protein import into nucleus"/>
    <property type="evidence" value="ECO:0007669"/>
    <property type="project" value="TreeGrafter"/>
</dbReference>
<dbReference type="Pfam" id="PF08801">
    <property type="entry name" value="Nucleoporin_N"/>
    <property type="match status" value="1"/>
</dbReference>
<feature type="domain" description="Nucleoporin Nup133/Nup155-like N-terminal" evidence="5">
    <location>
        <begin position="42"/>
        <end position="323"/>
    </location>
</feature>
<accession>A0A9P0H3T0</accession>
<dbReference type="EMBL" id="OV725078">
    <property type="protein sequence ID" value="CAH1393210.1"/>
    <property type="molecule type" value="Genomic_DNA"/>
</dbReference>
<evidence type="ECO:0000313" key="7">
    <source>
        <dbReference type="Proteomes" id="UP001152798"/>
    </source>
</evidence>
<keyword evidence="4" id="KW-0539">Nucleus</keyword>
<dbReference type="Proteomes" id="UP001152798">
    <property type="component" value="Chromosome 2"/>
</dbReference>
<dbReference type="PANTHER" id="PTHR13405">
    <property type="entry name" value="NUCLEAR PORE COMPLEX PROTEIN NUP133"/>
    <property type="match status" value="1"/>
</dbReference>
<evidence type="ECO:0000256" key="3">
    <source>
        <dbReference type="ARBA" id="ARBA00022448"/>
    </source>
</evidence>
<proteinExistence type="inferred from homology"/>
<dbReference type="GO" id="GO:0016973">
    <property type="term" value="P:poly(A)+ mRNA export from nucleus"/>
    <property type="evidence" value="ECO:0007669"/>
    <property type="project" value="TreeGrafter"/>
</dbReference>
<dbReference type="GO" id="GO:0000972">
    <property type="term" value="P:transcription-dependent tethering of RNA polymerase II gene DNA at nuclear periphery"/>
    <property type="evidence" value="ECO:0007669"/>
    <property type="project" value="TreeGrafter"/>
</dbReference>
<evidence type="ECO:0000256" key="4">
    <source>
        <dbReference type="ARBA" id="ARBA00023242"/>
    </source>
</evidence>
<evidence type="ECO:0000256" key="1">
    <source>
        <dbReference type="ARBA" id="ARBA00004123"/>
    </source>
</evidence>
<organism evidence="6 7">
    <name type="scientific">Nezara viridula</name>
    <name type="common">Southern green stink bug</name>
    <name type="synonym">Cimex viridulus</name>
    <dbReference type="NCBI Taxonomy" id="85310"/>
    <lineage>
        <taxon>Eukaryota</taxon>
        <taxon>Metazoa</taxon>
        <taxon>Ecdysozoa</taxon>
        <taxon>Arthropoda</taxon>
        <taxon>Hexapoda</taxon>
        <taxon>Insecta</taxon>
        <taxon>Pterygota</taxon>
        <taxon>Neoptera</taxon>
        <taxon>Paraneoptera</taxon>
        <taxon>Hemiptera</taxon>
        <taxon>Heteroptera</taxon>
        <taxon>Panheteroptera</taxon>
        <taxon>Pentatomomorpha</taxon>
        <taxon>Pentatomoidea</taxon>
        <taxon>Pentatomidae</taxon>
        <taxon>Pentatominae</taxon>
        <taxon>Nezara</taxon>
    </lineage>
</organism>
<dbReference type="OrthoDB" id="103454at2759"/>
<dbReference type="AlphaFoldDB" id="A0A9P0H3T0"/>
<dbReference type="Gene3D" id="1.25.40.700">
    <property type="match status" value="1"/>
</dbReference>
<dbReference type="InterPro" id="IPR037624">
    <property type="entry name" value="Nup133-like"/>
</dbReference>
<dbReference type="Gene3D" id="2.130.10.10">
    <property type="entry name" value="YVTN repeat-like/Quinoprotein amine dehydrogenase"/>
    <property type="match status" value="1"/>
</dbReference>
<name>A0A9P0H3T0_NEZVI</name>
<evidence type="ECO:0000313" key="6">
    <source>
        <dbReference type="EMBL" id="CAH1393210.1"/>
    </source>
</evidence>
<dbReference type="GO" id="GO:0017056">
    <property type="term" value="F:structural constituent of nuclear pore"/>
    <property type="evidence" value="ECO:0007669"/>
    <property type="project" value="InterPro"/>
</dbReference>
<keyword evidence="7" id="KW-1185">Reference proteome</keyword>
<evidence type="ECO:0000256" key="2">
    <source>
        <dbReference type="ARBA" id="ARBA00005569"/>
    </source>
</evidence>
<gene>
    <name evidence="6" type="ORF">NEZAVI_LOCUS3916</name>
</gene>
<reference evidence="6" key="1">
    <citation type="submission" date="2022-01" db="EMBL/GenBank/DDBJ databases">
        <authorList>
            <person name="King R."/>
        </authorList>
    </citation>
    <scope>NUCLEOTIDE SEQUENCE</scope>
</reference>
<dbReference type="SUPFAM" id="SSF117289">
    <property type="entry name" value="Nucleoporin domain"/>
    <property type="match status" value="1"/>
</dbReference>
<sequence length="1099" mass="125140">MTSSSTQTMPVAQRAIHSRVRPGVSKNVLYSTYHHVVELYGSQMPVLVAESLNYTPGAKDNASVNLNPDIAWAWYVFGRRLLVWHIPSFTDTTLPVMARDMLLPSSDLAHNANLVYIFSGPNQKSPSCIAVSPEGIVRYWVVLGHHTTWIDVDAHLGGEEVCAVHYVPPLGCLAVTTSGSMILITPKFGNDSPSVEVKRITPAYGWLNSIGKTVSSLLFGSQPQRLETQSVKVLTCQKVETYWHIFLLAGFTLQSWTVEIINLVSALIYETNIEHMIRQVFPYQIRDNPENEIQITDIRPSEADCIICLAASDDPRYYVIVELDGNDINPPTSALRLCVIAKNNINFLENISGDLSSLRFVLLPTTALVFSKHIIYAVPLSGGEEMEGEPLDLPGGIVLGGIMHKRTPIFFSATFGFVSITPVNTSSIDVLNTSVVETSAIPPTVSDREPVTSTTMNDINFLKIAFVYYVRKNYKQCLNVINEEFLSSKNTHIDSVLSTTLVKVSLDIINDLSPKDNRWENIAKDPIGGISSLHLDTQLAEKLKAHDLFLKFARRLAVVINLGKVTKLNDTVKTIHVLYEHNEKIATAFMLRKLQKKFGKTVQDAVADVARDLNFEYTREIGLLDHFYRYASVSDEALRRLINICLENVGDYTTTFGYLRLLKETNAVINSILGSIIRRKCKKGYYIDTTYLPWLSASPGLFSDIIALANLNINVIKSWGAQALKLRSILRQFFKLCNNLLFLRMPYITKVEFDKLSSSFIQFFMDKNMLFEALRLAYKYKNFDYLAPLIYHLHLEADIADYIKEFGREGFCDCLFEYLYSAGKYKHLLNLSLPEVYELQLKEYISDKPVLKWVYCLKQNDLVTANETLLNLVSNEEIRNHDQEIICIFSILLSRAGWSDENPFVTALLKRINLQHLIPDKIFLQQGYDPELIQALSYEEILEVYVAGNSENENKELFFMRALKAIDSIEDPDSKELIRMKIWANAVGLDSWEGYDSEYPVEMTDAFLTFRLMKLLRSSEDDVQTFKVPTIDDLLLCEELKEDKRVKVFRDNPQCKYIYQYWYERIIDDENLLVPIKKVTDPEHFNVEYESDNENSDES</sequence>
<dbReference type="InterPro" id="IPR015943">
    <property type="entry name" value="WD40/YVTN_repeat-like_dom_sf"/>
</dbReference>
<dbReference type="InterPro" id="IPR014908">
    <property type="entry name" value="Nucleoporin_Nup133/Nup155_N"/>
</dbReference>
<comment type="subcellular location">
    <subcellularLocation>
        <location evidence="1">Nucleus</location>
    </subcellularLocation>
</comment>
<evidence type="ECO:0000259" key="5">
    <source>
        <dbReference type="Pfam" id="PF08801"/>
    </source>
</evidence>
<protein>
    <recommendedName>
        <fullName evidence="5">Nucleoporin Nup133/Nup155-like N-terminal domain-containing protein</fullName>
    </recommendedName>
</protein>